<dbReference type="InterPro" id="IPR027417">
    <property type="entry name" value="P-loop_NTPase"/>
</dbReference>
<protein>
    <recommendedName>
        <fullName evidence="4">ABC transporter domain-containing protein</fullName>
    </recommendedName>
</protein>
<keyword evidence="3" id="KW-0029">Amino-acid transport</keyword>
<dbReference type="GO" id="GO:0005524">
    <property type="term" value="F:ATP binding"/>
    <property type="evidence" value="ECO:0007669"/>
    <property type="project" value="InterPro"/>
</dbReference>
<dbReference type="Pfam" id="PF00005">
    <property type="entry name" value="ABC_tran"/>
    <property type="match status" value="1"/>
</dbReference>
<keyword evidence="6" id="KW-1185">Reference proteome</keyword>
<dbReference type="EMBL" id="AP009389">
    <property type="protein sequence ID" value="BAF60528.1"/>
    <property type="molecule type" value="Genomic_DNA"/>
</dbReference>
<evidence type="ECO:0000259" key="4">
    <source>
        <dbReference type="Pfam" id="PF00005"/>
    </source>
</evidence>
<dbReference type="GO" id="GO:0015658">
    <property type="term" value="F:branched-chain amino acid transmembrane transporter activity"/>
    <property type="evidence" value="ECO:0007669"/>
    <property type="project" value="TreeGrafter"/>
</dbReference>
<dbReference type="HOGENOM" id="CLU_2937555_0_0_9"/>
<evidence type="ECO:0000313" key="5">
    <source>
        <dbReference type="EMBL" id="BAF60528.1"/>
    </source>
</evidence>
<dbReference type="KEGG" id="pth:PTH_2347"/>
<evidence type="ECO:0000313" key="6">
    <source>
        <dbReference type="Proteomes" id="UP000006556"/>
    </source>
</evidence>
<dbReference type="PANTHER" id="PTHR43820:SF4">
    <property type="entry name" value="HIGH-AFFINITY BRANCHED-CHAIN AMINO ACID TRANSPORT ATP-BINDING PROTEIN LIVF"/>
    <property type="match status" value="1"/>
</dbReference>
<dbReference type="eggNOG" id="COG0410">
    <property type="taxonomic scope" value="Bacteria"/>
</dbReference>
<dbReference type="InterPro" id="IPR003439">
    <property type="entry name" value="ABC_transporter-like_ATP-bd"/>
</dbReference>
<dbReference type="SUPFAM" id="SSF52540">
    <property type="entry name" value="P-loop containing nucleoside triphosphate hydrolases"/>
    <property type="match status" value="1"/>
</dbReference>
<evidence type="ECO:0000256" key="1">
    <source>
        <dbReference type="ARBA" id="ARBA00005417"/>
    </source>
</evidence>
<reference evidence="6" key="1">
    <citation type="journal article" date="2008" name="Genome Res.">
        <title>The genome of Pelotomaculum thermopropionicum reveals niche-associated evolution in anaerobic microbiota.</title>
        <authorList>
            <person name="Kosaka T."/>
            <person name="Kato S."/>
            <person name="Shimoyama T."/>
            <person name="Ishii S."/>
            <person name="Abe T."/>
            <person name="Watanabe K."/>
        </authorList>
    </citation>
    <scope>NUCLEOTIDE SEQUENCE [LARGE SCALE GENOMIC DNA]</scope>
    <source>
        <strain evidence="6">DSM 13744 / JCM 10971 / SI</strain>
    </source>
</reference>
<gene>
    <name evidence="5" type="ordered locus">PTH_2347</name>
</gene>
<proteinExistence type="inferred from homology"/>
<sequence>MLELIDVESYYGNIRVLKGISLRVPAGAVVTLIGANGADKTAALRAIAGAVKPRSGKILF</sequence>
<dbReference type="Gene3D" id="3.40.50.300">
    <property type="entry name" value="P-loop containing nucleotide triphosphate hydrolases"/>
    <property type="match status" value="1"/>
</dbReference>
<accession>A5CZN7</accession>
<dbReference type="AlphaFoldDB" id="A5CZN7"/>
<dbReference type="Proteomes" id="UP000006556">
    <property type="component" value="Chromosome"/>
</dbReference>
<feature type="domain" description="ABC transporter" evidence="4">
    <location>
        <begin position="17"/>
        <end position="59"/>
    </location>
</feature>
<comment type="similarity">
    <text evidence="1">Belongs to the ABC transporter superfamily.</text>
</comment>
<dbReference type="InterPro" id="IPR052156">
    <property type="entry name" value="BCAA_Transport_ATP-bd_LivF"/>
</dbReference>
<keyword evidence="2" id="KW-0813">Transport</keyword>
<evidence type="ECO:0000256" key="3">
    <source>
        <dbReference type="ARBA" id="ARBA00022970"/>
    </source>
</evidence>
<dbReference type="GO" id="GO:0015807">
    <property type="term" value="P:L-amino acid transport"/>
    <property type="evidence" value="ECO:0007669"/>
    <property type="project" value="TreeGrafter"/>
</dbReference>
<dbReference type="PANTHER" id="PTHR43820">
    <property type="entry name" value="HIGH-AFFINITY BRANCHED-CHAIN AMINO ACID TRANSPORT ATP-BINDING PROTEIN LIVF"/>
    <property type="match status" value="1"/>
</dbReference>
<organism evidence="5 6">
    <name type="scientific">Pelotomaculum thermopropionicum (strain DSM 13744 / JCM 10971 / SI)</name>
    <dbReference type="NCBI Taxonomy" id="370438"/>
    <lineage>
        <taxon>Bacteria</taxon>
        <taxon>Bacillati</taxon>
        <taxon>Bacillota</taxon>
        <taxon>Clostridia</taxon>
        <taxon>Eubacteriales</taxon>
        <taxon>Desulfotomaculaceae</taxon>
        <taxon>Pelotomaculum</taxon>
    </lineage>
</organism>
<name>A5CZN7_PELTS</name>
<evidence type="ECO:0000256" key="2">
    <source>
        <dbReference type="ARBA" id="ARBA00022448"/>
    </source>
</evidence>
<dbReference type="GO" id="GO:0016887">
    <property type="term" value="F:ATP hydrolysis activity"/>
    <property type="evidence" value="ECO:0007669"/>
    <property type="project" value="InterPro"/>
</dbReference>